<feature type="region of interest" description="Disordered" evidence="1">
    <location>
        <begin position="1"/>
        <end position="71"/>
    </location>
</feature>
<protein>
    <submittedName>
        <fullName evidence="2">Uncharacterized protein</fullName>
    </submittedName>
</protein>
<evidence type="ECO:0000313" key="2">
    <source>
        <dbReference type="EMBL" id="CAE8644537.1"/>
    </source>
</evidence>
<sequence>MGENSHRQRMRKQRRKEVEGDPGEEVGGSGEEAAAGSESGRFHPSDLAGEVMKGQGGEDAAEVHEAKPQSSGWIKAASLLVGQRRPDLLITSPGDGGASLVCPMLGFDAEVHEIAGMKHGSDLFDPSSLADARRCGQAGGREGSERPNGKHDMLEPLAEYESIVGPDMAAWSCAKWVGMYGTVDGQDVAASGCRADLVMKSENCNEDCQGAMRDPDFIHRRCPETCSAKGVSDVRPNGKKDMLEPLREFEGFVGPDGAAWSCAKWVGMYGRVDGQDFAASGCRMDLVMKSEMCRERCRRFMRDPDFIHSRCPETCSAKGSSGVRPNRKKDMLEPLREFEGKVGPDLAAWSCARWVGIFGTVDGRDVATSGCPADLIMKSEKCNEDCQEGGRSDPDFMHRRCPETCSTKGSSVYRPNGRDDMLEPLREFEVKLGPDVAAWSCEQWVSIYGTVDGQDVAASGCRADLVMKSENCNEDCQEGGRSDPDFIYRRCPETCSAKGAPMVPPRSSTIPPTETLLDLKNSLSDLPEPLREFEGVVGPDVAAWSCAQWVGMYGKVDGQDVAASGCPADLVMRSEKCDEVCKRSMRDPDFIHRRCPETCSAKGSSGVRPNGKVDMLEPLREFEGMVGPDVAAWSCEQVVSIYGTVDGQDVAASGCRADLIMKSENWIGLRGGVRKDPDFIHRRCPETCSAKGASRDHKSPMVSRRSSRFPPHATLLDLKNSLSDLPEPLREFEGVVGPDVAAWSCAQWVGNFGTVDGQDVAASGCPADLVMRSGKCDEGCKRSMRSVLAVFLLTPFARSPSVEASDSAIGIPLCESGVFSEFEGATPRQGGPFEQELDRKQVASKRGQVPLGRRGAMSPSLSRGWPLCMSRWGTDRRSDLPAMQLFARVERPMPACKKTAERLLLVRQAAGRAAQAADACVAAAAALNVTEPCSTGIGGDAFALFYNGQTKKVECLQGCGRSPAGMTLEAVQKHPDMAGRTELPPLSALCCTVPGAAATWEAAVKRWGRLSLAEVLGPAVELAEEGFPVAPSASQTWKLGEECLRFAARGGPTPFLPGGRAPAVGEIFRNPDLAATFRLLGEKGAEKGFYQGRVSEQIVARSQGLPMTWRYALPALLPATSEYVHVPQSILLKALVAPTSEGVPPRVLLRFKVDWDDLSKKERKAADKLCASCKECDRQQWEGMACGSDVSDPFDHGLADLCMSLPGRDDQRDLAAMGTLGLMWQGANVAGFGLLHVAFRHQLQAIDVVKSCEQAHHWERFTSDTTGSSRAAVDSLACHLRYWDVICPQLELRGFCEAGVDCPFACTAEELCRHPAVLDASTTRRSQAKAYSFVSRFGVAVQKAVMSPEKWACNTNWWKFSRVSGVHVSSVSPLVEWRHRATLPNLAFTCKLESGPCGMYVADADAGHLETSKAAAKSILEEESVEMPTAKGDCIVFPTAVFFFR</sequence>
<evidence type="ECO:0000313" key="3">
    <source>
        <dbReference type="Proteomes" id="UP000626109"/>
    </source>
</evidence>
<evidence type="ECO:0000256" key="1">
    <source>
        <dbReference type="SAM" id="MobiDB-lite"/>
    </source>
</evidence>
<gene>
    <name evidence="2" type="ORF">PGLA2088_LOCUS3144</name>
</gene>
<name>A0A813I117_POLGL</name>
<feature type="region of interest" description="Disordered" evidence="1">
    <location>
        <begin position="131"/>
        <end position="152"/>
    </location>
</feature>
<dbReference type="Proteomes" id="UP000626109">
    <property type="component" value="Unassembled WGS sequence"/>
</dbReference>
<dbReference type="PANTHER" id="PTHR43881">
    <property type="entry name" value="GAMMA-GLUTAMYLTRANSPEPTIDASE (AFU_ORTHOLOGUE AFUA_4G13580)"/>
    <property type="match status" value="1"/>
</dbReference>
<dbReference type="PANTHER" id="PTHR43881:SF1">
    <property type="entry name" value="GAMMA-GLUTAMYLTRANSPEPTIDASE (AFU_ORTHOLOGUE AFUA_4G13580)"/>
    <property type="match status" value="1"/>
</dbReference>
<accession>A0A813I117</accession>
<dbReference type="SUPFAM" id="SSF56235">
    <property type="entry name" value="N-terminal nucleophile aminohydrolases (Ntn hydrolases)"/>
    <property type="match status" value="1"/>
</dbReference>
<feature type="compositionally biased region" description="Basic and acidic residues" evidence="1">
    <location>
        <begin position="142"/>
        <end position="152"/>
    </location>
</feature>
<dbReference type="PRINTS" id="PR01210">
    <property type="entry name" value="GGTRANSPTASE"/>
</dbReference>
<dbReference type="Pfam" id="PF01019">
    <property type="entry name" value="G_glu_transpept"/>
    <property type="match status" value="1"/>
</dbReference>
<reference evidence="2" key="1">
    <citation type="submission" date="2021-02" db="EMBL/GenBank/DDBJ databases">
        <authorList>
            <person name="Dougan E. K."/>
            <person name="Rhodes N."/>
            <person name="Thang M."/>
            <person name="Chan C."/>
        </authorList>
    </citation>
    <scope>NUCLEOTIDE SEQUENCE</scope>
</reference>
<dbReference type="InterPro" id="IPR052896">
    <property type="entry name" value="GGT-like_enzyme"/>
</dbReference>
<dbReference type="EMBL" id="CAJNNW010002667">
    <property type="protein sequence ID" value="CAE8644537.1"/>
    <property type="molecule type" value="Genomic_DNA"/>
</dbReference>
<proteinExistence type="predicted"/>
<dbReference type="InterPro" id="IPR029055">
    <property type="entry name" value="Ntn_hydrolases_N"/>
</dbReference>
<organism evidence="2 3">
    <name type="scientific">Polarella glacialis</name>
    <name type="common">Dinoflagellate</name>
    <dbReference type="NCBI Taxonomy" id="89957"/>
    <lineage>
        <taxon>Eukaryota</taxon>
        <taxon>Sar</taxon>
        <taxon>Alveolata</taxon>
        <taxon>Dinophyceae</taxon>
        <taxon>Suessiales</taxon>
        <taxon>Suessiaceae</taxon>
        <taxon>Polarella</taxon>
    </lineage>
</organism>
<comment type="caution">
    <text evidence="2">The sequence shown here is derived from an EMBL/GenBank/DDBJ whole genome shotgun (WGS) entry which is preliminary data.</text>
</comment>